<dbReference type="EMBL" id="QNRE01000006">
    <property type="protein sequence ID" value="RBO90386.1"/>
    <property type="molecule type" value="Genomic_DNA"/>
</dbReference>
<dbReference type="SUPFAM" id="SSF53850">
    <property type="entry name" value="Periplasmic binding protein-like II"/>
    <property type="match status" value="1"/>
</dbReference>
<reference evidence="3 4" key="1">
    <citation type="submission" date="2018-06" db="EMBL/GenBank/DDBJ databases">
        <title>Genomic Encyclopedia of Type Strains, Phase IV (KMG-IV): sequencing the most valuable type-strain genomes for metagenomic binning, comparative biology and taxonomic classification.</title>
        <authorList>
            <person name="Goeker M."/>
        </authorList>
    </citation>
    <scope>NUCLEOTIDE SEQUENCE [LARGE SCALE GENOMIC DNA]</scope>
    <source>
        <strain evidence="3 4">DSM 44599</strain>
    </source>
</reference>
<dbReference type="InterPro" id="IPR005770">
    <property type="entry name" value="PhnD"/>
</dbReference>
<comment type="similarity">
    <text evidence="1">Belongs to the phosphate/phosphite/phosphonate binding protein family.</text>
</comment>
<comment type="caution">
    <text evidence="3">The sequence shown here is derived from an EMBL/GenBank/DDBJ whole genome shotgun (WGS) entry which is preliminary data.</text>
</comment>
<dbReference type="CDD" id="cd01071">
    <property type="entry name" value="PBP2_PhnD_like"/>
    <property type="match status" value="1"/>
</dbReference>
<dbReference type="Pfam" id="PF12974">
    <property type="entry name" value="Phosphonate-bd"/>
    <property type="match status" value="1"/>
</dbReference>
<dbReference type="NCBIfam" id="TIGR01098">
    <property type="entry name" value="3A0109s03R"/>
    <property type="match status" value="1"/>
</dbReference>
<evidence type="ECO:0000313" key="3">
    <source>
        <dbReference type="EMBL" id="RBO90386.1"/>
    </source>
</evidence>
<accession>A0A366DK28</accession>
<gene>
    <name evidence="3" type="ORF">DFR74_106272</name>
</gene>
<dbReference type="Gene3D" id="3.40.190.10">
    <property type="entry name" value="Periplasmic binding protein-like II"/>
    <property type="match status" value="2"/>
</dbReference>
<sequence length="258" mass="27546">MEQGYAPIIAMLEQETGREIIFQNATDYAAVIEGQRAGKIHFAQYGPFSYVLAKNSGVETTPIGAFVDEPGGKPGYQSYAITKSDSPVNSLADFRGKSVCFVDPASTSGYLYPSAGLLAEGIDPKNDVNPVMAGGHDASVLAVMSGQCEVGFAYDTMVDSVLIEKGQLAEGDVKVVWKSEVIPGSPLAISSQLDADLLETITKAVHEKGNVDYLMANGFCTDPCDIGEENGWGYTPVDDALYDGVRKVCETTKDEKCE</sequence>
<keyword evidence="4" id="KW-1185">Reference proteome</keyword>
<dbReference type="PANTHER" id="PTHR35841:SF1">
    <property type="entry name" value="PHOSPHONATES-BINDING PERIPLASMIC PROTEIN"/>
    <property type="match status" value="1"/>
</dbReference>
<keyword evidence="2" id="KW-0732">Signal</keyword>
<protein>
    <submittedName>
        <fullName evidence="3">Phosphonate transport system substrate-binding protein</fullName>
    </submittedName>
</protein>
<evidence type="ECO:0000313" key="4">
    <source>
        <dbReference type="Proteomes" id="UP000252586"/>
    </source>
</evidence>
<dbReference type="Proteomes" id="UP000252586">
    <property type="component" value="Unassembled WGS sequence"/>
</dbReference>
<dbReference type="GO" id="GO:0055085">
    <property type="term" value="P:transmembrane transport"/>
    <property type="evidence" value="ECO:0007669"/>
    <property type="project" value="InterPro"/>
</dbReference>
<dbReference type="STRING" id="1210090.GCA_001613185_06364"/>
<organism evidence="3 4">
    <name type="scientific">Nocardia puris</name>
    <dbReference type="NCBI Taxonomy" id="208602"/>
    <lineage>
        <taxon>Bacteria</taxon>
        <taxon>Bacillati</taxon>
        <taxon>Actinomycetota</taxon>
        <taxon>Actinomycetes</taxon>
        <taxon>Mycobacteriales</taxon>
        <taxon>Nocardiaceae</taxon>
        <taxon>Nocardia</taxon>
    </lineage>
</organism>
<dbReference type="GO" id="GO:0043190">
    <property type="term" value="C:ATP-binding cassette (ABC) transporter complex"/>
    <property type="evidence" value="ECO:0007669"/>
    <property type="project" value="InterPro"/>
</dbReference>
<dbReference type="PANTHER" id="PTHR35841">
    <property type="entry name" value="PHOSPHONATES-BINDING PERIPLASMIC PROTEIN"/>
    <property type="match status" value="1"/>
</dbReference>
<evidence type="ECO:0000256" key="1">
    <source>
        <dbReference type="ARBA" id="ARBA00007162"/>
    </source>
</evidence>
<name>A0A366DK28_9NOCA</name>
<evidence type="ECO:0000256" key="2">
    <source>
        <dbReference type="ARBA" id="ARBA00022729"/>
    </source>
</evidence>
<dbReference type="AlphaFoldDB" id="A0A366DK28"/>
<proteinExistence type="inferred from homology"/>